<evidence type="ECO:0000256" key="1">
    <source>
        <dbReference type="ARBA" id="ARBA00004448"/>
    </source>
</evidence>
<evidence type="ECO:0000313" key="12">
    <source>
        <dbReference type="EMBL" id="PWI76676.1"/>
    </source>
</evidence>
<keyword evidence="4" id="KW-0677">Repeat</keyword>
<reference evidence="12 13" key="1">
    <citation type="journal article" date="2016" name="Front. Microbiol.">
        <title>Genome and transcriptome sequences reveal the specific parasitism of the nematophagous Purpureocillium lilacinum 36-1.</title>
        <authorList>
            <person name="Xie J."/>
            <person name="Li S."/>
            <person name="Mo C."/>
            <person name="Xiao X."/>
            <person name="Peng D."/>
            <person name="Wang G."/>
            <person name="Xiao Y."/>
        </authorList>
    </citation>
    <scope>NUCLEOTIDE SEQUENCE [LARGE SCALE GENOMIC DNA]</scope>
    <source>
        <strain evidence="12 13">36-1</strain>
    </source>
</reference>
<evidence type="ECO:0000256" key="3">
    <source>
        <dbReference type="ARBA" id="ARBA00022692"/>
    </source>
</evidence>
<evidence type="ECO:0000256" key="9">
    <source>
        <dbReference type="ARBA" id="ARBA00093195"/>
    </source>
</evidence>
<evidence type="ECO:0000256" key="6">
    <source>
        <dbReference type="ARBA" id="ARBA00022989"/>
    </source>
</evidence>
<feature type="region of interest" description="Disordered" evidence="11">
    <location>
        <begin position="88"/>
        <end position="108"/>
    </location>
</feature>
<dbReference type="PROSITE" id="PS50920">
    <property type="entry name" value="SOLCAR"/>
    <property type="match status" value="3"/>
</dbReference>
<dbReference type="Gene3D" id="1.50.40.10">
    <property type="entry name" value="Mitochondrial carrier domain"/>
    <property type="match status" value="2"/>
</dbReference>
<keyword evidence="3 10" id="KW-0812">Transmembrane</keyword>
<evidence type="ECO:0000256" key="5">
    <source>
        <dbReference type="ARBA" id="ARBA00022792"/>
    </source>
</evidence>
<evidence type="ECO:0000256" key="4">
    <source>
        <dbReference type="ARBA" id="ARBA00022737"/>
    </source>
</evidence>
<keyword evidence="6" id="KW-1133">Transmembrane helix</keyword>
<comment type="caution">
    <text evidence="12">The sequence shown here is derived from an EMBL/GenBank/DDBJ whole genome shotgun (WGS) entry which is preliminary data.</text>
</comment>
<comment type="subcellular location">
    <subcellularLocation>
        <location evidence="1">Mitochondrion inner membrane</location>
        <topology evidence="1">Multi-pass membrane protein</topology>
    </subcellularLocation>
</comment>
<dbReference type="InterPro" id="IPR023395">
    <property type="entry name" value="MCP_dom_sf"/>
</dbReference>
<dbReference type="AlphaFoldDB" id="A0A2U3EQ81"/>
<dbReference type="FunFam" id="1.50.40.10:FF:000088">
    <property type="entry name" value="Mitochondrial carrier protein RIM2"/>
    <property type="match status" value="1"/>
</dbReference>
<protein>
    <submittedName>
        <fullName evidence="12">Mitochondrial carrier protein RIM2</fullName>
    </submittedName>
</protein>
<keyword evidence="8 10" id="KW-0472">Membrane</keyword>
<dbReference type="GO" id="GO:0005743">
    <property type="term" value="C:mitochondrial inner membrane"/>
    <property type="evidence" value="ECO:0007669"/>
    <property type="project" value="UniProtKB-SubCell"/>
</dbReference>
<evidence type="ECO:0000313" key="13">
    <source>
        <dbReference type="Proteomes" id="UP000245956"/>
    </source>
</evidence>
<dbReference type="InterPro" id="IPR018108">
    <property type="entry name" value="MCP_transmembrane"/>
</dbReference>
<evidence type="ECO:0000256" key="2">
    <source>
        <dbReference type="ARBA" id="ARBA00022448"/>
    </source>
</evidence>
<dbReference type="InterPro" id="IPR049562">
    <property type="entry name" value="SLC25A33/36-like"/>
</dbReference>
<dbReference type="Proteomes" id="UP000245956">
    <property type="component" value="Unassembled WGS sequence"/>
</dbReference>
<dbReference type="Pfam" id="PF00153">
    <property type="entry name" value="Mito_carr"/>
    <property type="match status" value="3"/>
</dbReference>
<organism evidence="12 13">
    <name type="scientific">Purpureocillium lilacinum</name>
    <name type="common">Paecilomyces lilacinus</name>
    <dbReference type="NCBI Taxonomy" id="33203"/>
    <lineage>
        <taxon>Eukaryota</taxon>
        <taxon>Fungi</taxon>
        <taxon>Dikarya</taxon>
        <taxon>Ascomycota</taxon>
        <taxon>Pezizomycotina</taxon>
        <taxon>Sordariomycetes</taxon>
        <taxon>Hypocreomycetidae</taxon>
        <taxon>Hypocreales</taxon>
        <taxon>Ophiocordycipitaceae</taxon>
        <taxon>Purpureocillium</taxon>
    </lineage>
</organism>
<dbReference type="PANTHER" id="PTHR45829">
    <property type="entry name" value="MITOCHONDRIAL CARRIER PROTEIN RIM2"/>
    <property type="match status" value="1"/>
</dbReference>
<comment type="catalytic activity">
    <reaction evidence="9">
        <text>5-methyl-UTP(out) + UTP(in) = 5-methyl-UTP(in) + UTP(out)</text>
        <dbReference type="Rhea" id="RHEA:73523"/>
        <dbReference type="ChEBI" id="CHEBI:46398"/>
        <dbReference type="ChEBI" id="CHEBI:63527"/>
    </reaction>
</comment>
<keyword evidence="2" id="KW-0813">Transport</keyword>
<dbReference type="InterPro" id="IPR002067">
    <property type="entry name" value="MCP"/>
</dbReference>
<evidence type="ECO:0000256" key="11">
    <source>
        <dbReference type="SAM" id="MobiDB-lite"/>
    </source>
</evidence>
<feature type="region of interest" description="Disordered" evidence="11">
    <location>
        <begin position="607"/>
        <end position="636"/>
    </location>
</feature>
<keyword evidence="7" id="KW-0496">Mitochondrion</keyword>
<keyword evidence="5" id="KW-0999">Mitochondrion inner membrane</keyword>
<dbReference type="PRINTS" id="PR00926">
    <property type="entry name" value="MITOCARRIER"/>
</dbReference>
<feature type="repeat" description="Solcar" evidence="10">
    <location>
        <begin position="129"/>
        <end position="235"/>
    </location>
</feature>
<dbReference type="GO" id="GO:1990519">
    <property type="term" value="P:pyrimidine nucleotide import into mitochondrion"/>
    <property type="evidence" value="ECO:0007669"/>
    <property type="project" value="TreeGrafter"/>
</dbReference>
<feature type="repeat" description="Solcar" evidence="10">
    <location>
        <begin position="361"/>
        <end position="450"/>
    </location>
</feature>
<accession>A0A2U3EQ81</accession>
<proteinExistence type="predicted"/>
<feature type="repeat" description="Solcar" evidence="10">
    <location>
        <begin position="245"/>
        <end position="339"/>
    </location>
</feature>
<evidence type="ECO:0000256" key="10">
    <source>
        <dbReference type="PROSITE-ProRule" id="PRU00282"/>
    </source>
</evidence>
<dbReference type="EMBL" id="LCWV01000001">
    <property type="protein sequence ID" value="PWI76676.1"/>
    <property type="molecule type" value="Genomic_DNA"/>
</dbReference>
<evidence type="ECO:0000256" key="7">
    <source>
        <dbReference type="ARBA" id="ARBA00023128"/>
    </source>
</evidence>
<name>A0A2U3EQ81_PURLI</name>
<gene>
    <name evidence="12" type="ORF">PCL_03870</name>
</gene>
<dbReference type="SUPFAM" id="SSF103506">
    <property type="entry name" value="Mitochondrial carrier"/>
    <property type="match status" value="1"/>
</dbReference>
<evidence type="ECO:0000256" key="8">
    <source>
        <dbReference type="ARBA" id="ARBA00023136"/>
    </source>
</evidence>
<dbReference type="PANTHER" id="PTHR45829:SF4">
    <property type="entry name" value="MITOCHONDRIAL CARRIER PROTEIN RIM2"/>
    <property type="match status" value="1"/>
</dbReference>
<dbReference type="GO" id="GO:0015218">
    <property type="term" value="F:pyrimidine nucleotide transmembrane transporter activity"/>
    <property type="evidence" value="ECO:0007669"/>
    <property type="project" value="InterPro"/>
</dbReference>
<sequence>MAARCRGEKKVGAASIHHRYPFNTPQSLPPRLLATSTKAYSDDAHERLPNHFRWRAASPPPGSLRLPEAAAMAQPQRTATSIMTSRDDTRPFRHSHAPGEHAALIQSRETGEVLPEDIPRGQVKALPFAKSWVHLFAGAVGGMTAATLTAPLDVLKTRLQSDIYQAQLRAKAQTIGPLNPARAALYHLTDTLQILRGVYQTEGARALFKGLGPNLIGVVPARSINFYVYGNGKRLLAEHWNRGEEAPWVHMVSGVVAGVATSTATNPIWMVKTRLQLDKNVSERSGGAMQRQYRNSFDCVRQIVRGEGLRGLYKGMSASYLGVAESTLQWMLYEQMKASLARREARIVESGREKTLSDRVIDWTGKVGAAGGAKLIAAVLAYPHEVARTRLRQVPLDGGRPKYTGLVQCFKLVWKEEGLMGLYGGLTPHLMRTVPSAAIMFGINPERMATLASHFLHVAAPWALLISFSARQKQLLCPKRARRVGSQCRSAEAKAARAVAYQLVESIGIDTDADVPADRSFKLLAEARGIAFVARRGDGLLFLGDGQPEAGVERLDLGISTRRQAPRQQPMAGQVQTLPEWALVRSPPLGNGDASVLSLLFPTDSGPGFDRDPADGAASLRPGLSHAVGRQRSPPV</sequence>